<keyword evidence="3" id="KW-1185">Reference proteome</keyword>
<sequence>MKNLVNANWLNERLDKENMVIIDCRFELGDPEYGRRVYEKSHIKNAVFVDLEKDLTGEDNEVVAANPS</sequence>
<evidence type="ECO:0000259" key="1">
    <source>
        <dbReference type="PROSITE" id="PS50206"/>
    </source>
</evidence>
<dbReference type="OrthoDB" id="9770030at2"/>
<protein>
    <submittedName>
        <fullName evidence="2">Rhodanese-like domain-containing protein</fullName>
    </submittedName>
</protein>
<dbReference type="PROSITE" id="PS50206">
    <property type="entry name" value="RHODANESE_3"/>
    <property type="match status" value="1"/>
</dbReference>
<dbReference type="EMBL" id="SOAZ01000041">
    <property type="protein sequence ID" value="TDT46005.1"/>
    <property type="molecule type" value="Genomic_DNA"/>
</dbReference>
<organism evidence="2 3">
    <name type="scientific">Fonticella tunisiensis</name>
    <dbReference type="NCBI Taxonomy" id="1096341"/>
    <lineage>
        <taxon>Bacteria</taxon>
        <taxon>Bacillati</taxon>
        <taxon>Bacillota</taxon>
        <taxon>Clostridia</taxon>
        <taxon>Eubacteriales</taxon>
        <taxon>Clostridiaceae</taxon>
        <taxon>Fonticella</taxon>
    </lineage>
</organism>
<dbReference type="RefSeq" id="WP_133629426.1">
    <property type="nucleotide sequence ID" value="NZ_SOAZ01000041.1"/>
</dbReference>
<dbReference type="Proteomes" id="UP000295325">
    <property type="component" value="Unassembled WGS sequence"/>
</dbReference>
<name>A0A4R7K495_9CLOT</name>
<dbReference type="InterPro" id="IPR036873">
    <property type="entry name" value="Rhodanese-like_dom_sf"/>
</dbReference>
<evidence type="ECO:0000313" key="2">
    <source>
        <dbReference type="EMBL" id="TDT46005.1"/>
    </source>
</evidence>
<dbReference type="Pfam" id="PF00581">
    <property type="entry name" value="Rhodanese"/>
    <property type="match status" value="1"/>
</dbReference>
<reference evidence="2 3" key="1">
    <citation type="submission" date="2019-03" db="EMBL/GenBank/DDBJ databases">
        <title>Genomic Encyclopedia of Type Strains, Phase IV (KMG-IV): sequencing the most valuable type-strain genomes for metagenomic binning, comparative biology and taxonomic classification.</title>
        <authorList>
            <person name="Goeker M."/>
        </authorList>
    </citation>
    <scope>NUCLEOTIDE SEQUENCE [LARGE SCALE GENOMIC DNA]</scope>
    <source>
        <strain evidence="2 3">DSM 24455</strain>
    </source>
</reference>
<proteinExistence type="predicted"/>
<comment type="caution">
    <text evidence="2">The sequence shown here is derived from an EMBL/GenBank/DDBJ whole genome shotgun (WGS) entry which is preliminary data.</text>
</comment>
<dbReference type="InterPro" id="IPR001763">
    <property type="entry name" value="Rhodanese-like_dom"/>
</dbReference>
<dbReference type="SUPFAM" id="SSF52821">
    <property type="entry name" value="Rhodanese/Cell cycle control phosphatase"/>
    <property type="match status" value="1"/>
</dbReference>
<accession>A0A4R7K495</accession>
<feature type="domain" description="Rhodanese" evidence="1">
    <location>
        <begin position="15"/>
        <end position="55"/>
    </location>
</feature>
<dbReference type="Gene3D" id="3.40.250.10">
    <property type="entry name" value="Rhodanese-like domain"/>
    <property type="match status" value="1"/>
</dbReference>
<gene>
    <name evidence="2" type="ORF">EDD71_1418</name>
</gene>
<evidence type="ECO:0000313" key="3">
    <source>
        <dbReference type="Proteomes" id="UP000295325"/>
    </source>
</evidence>
<dbReference type="AlphaFoldDB" id="A0A4R7K495"/>